<dbReference type="Pfam" id="PF25547">
    <property type="entry name" value="WXG100_2"/>
    <property type="match status" value="1"/>
</dbReference>
<feature type="domain" description="TNT" evidence="2">
    <location>
        <begin position="725"/>
        <end position="818"/>
    </location>
</feature>
<evidence type="ECO:0000313" key="5">
    <source>
        <dbReference type="Proteomes" id="UP000267289"/>
    </source>
</evidence>
<dbReference type="OrthoDB" id="4752312at2"/>
<feature type="compositionally biased region" description="Polar residues" evidence="1">
    <location>
        <begin position="563"/>
        <end position="572"/>
    </location>
</feature>
<reference evidence="4 5" key="1">
    <citation type="submission" date="2018-09" db="EMBL/GenBank/DDBJ databases">
        <authorList>
            <person name="Tagini F."/>
        </authorList>
    </citation>
    <scope>NUCLEOTIDE SEQUENCE [LARGE SCALE GENOMIC DNA]</scope>
    <source>
        <strain evidence="4 5">MK13</strain>
    </source>
</reference>
<sequence length="819" mass="85194">MTTLAVDPPALDGAGAAVVAAGENLGSVTSTLTGALAGSAGMAGDDPAGEQFGRAYDETAATVLQAMAVTRNGLCNLGDGVRMTAHNYSVAEAMSDVAGRAAPLPVPQPTSCAAASSAPSAIGNGDNAPAGWGWVAPYIGMIWPNGDSGKLRAAAAAWRNAGTQFAVAEIHATAGPMNAIRAQQLPEAGLIEGAFSDAYSSATAIVGQCQTIATGLDKYAAKIDAVHAAILDLLSRICDPLTGIKEVWEFLTDEDEDEIARIAHDIATVVDNFTGEVDALGNQISEAVAQAHTTITNMGRLAAKEWQQFLQGNPVGWLINFTGQRFKGMGEIVWGLGETAWNYNQIRALLDPVGYGRDVGGMALGMAPLVGLGGDHAPSVFQSWKEVLKDTVHWDDWARSPGEAYGKMEADVATNFFPEGPAARLEQAREAADKLKAFRERLFGTRDPGDSSPPKPPASTGPKAEPPDQPQPPTDQQPRSGSPTPGPQSKPGAGDNPLPKSPTESKTPVENKPVTGGSVKPTGAQPDSVGTPGGSVSAASGEKLPASQSEQGGSVPAQAPASGGNSPKLTLSAQPPVAAHPPEAAQAAPHSALSTDPPHEVPAHSGAVHGKPPGAHPNERAPGPDDSPHEAGGSQDPHEAHSSDDCGSASHDGYDIGGHHEPPTGRDVFPDAKPFGELDEIEYRTQFEDENGNLIYPDKDDPAKPYAIPGTAHDMTEAAIWALDGTKVDRIGYPGGEWLAPVGTPYEARSLPHTNLDKPYFAYTVNVKAGLPPGWKLEESLAAPWFGHPGGGPQYKIMAPPDDWPKVQDLIDRGFLTRD</sequence>
<dbReference type="InterPro" id="IPR025331">
    <property type="entry name" value="TNT"/>
</dbReference>
<dbReference type="InterPro" id="IPR057746">
    <property type="entry name" value="CpnT-like_N"/>
</dbReference>
<dbReference type="Pfam" id="PF14021">
    <property type="entry name" value="TNT"/>
    <property type="match status" value="1"/>
</dbReference>
<dbReference type="GO" id="GO:0050135">
    <property type="term" value="F:NADP+ nucleosidase activity"/>
    <property type="evidence" value="ECO:0007669"/>
    <property type="project" value="InterPro"/>
</dbReference>
<gene>
    <name evidence="4" type="primary">cpnT_2</name>
    <name evidence="4" type="ORF">LAUMK13_05328</name>
</gene>
<feature type="compositionally biased region" description="Low complexity" evidence="1">
    <location>
        <begin position="573"/>
        <end position="592"/>
    </location>
</feature>
<evidence type="ECO:0000259" key="2">
    <source>
        <dbReference type="Pfam" id="PF14021"/>
    </source>
</evidence>
<dbReference type="RefSeq" id="WP_075542612.1">
    <property type="nucleotide sequence ID" value="NZ_UPHQ01000283.1"/>
</dbReference>
<dbReference type="Proteomes" id="UP000267289">
    <property type="component" value="Unassembled WGS sequence"/>
</dbReference>
<evidence type="ECO:0000256" key="1">
    <source>
        <dbReference type="SAM" id="MobiDB-lite"/>
    </source>
</evidence>
<feature type="compositionally biased region" description="Basic and acidic residues" evidence="1">
    <location>
        <begin position="652"/>
        <end position="673"/>
    </location>
</feature>
<feature type="compositionally biased region" description="Basic and acidic residues" evidence="1">
    <location>
        <begin position="617"/>
        <end position="629"/>
    </location>
</feature>
<keyword evidence="5" id="KW-1185">Reference proteome</keyword>
<proteinExistence type="predicted"/>
<evidence type="ECO:0000313" key="4">
    <source>
        <dbReference type="EMBL" id="VBA45053.1"/>
    </source>
</evidence>
<evidence type="ECO:0000259" key="3">
    <source>
        <dbReference type="Pfam" id="PF25547"/>
    </source>
</evidence>
<accession>A0A498QIQ4</accession>
<dbReference type="AlphaFoldDB" id="A0A498QIQ4"/>
<dbReference type="EMBL" id="UPHQ01000283">
    <property type="protein sequence ID" value="VBA45053.1"/>
    <property type="molecule type" value="Genomic_DNA"/>
</dbReference>
<organism evidence="4 5">
    <name type="scientific">Mycobacterium innocens</name>
    <dbReference type="NCBI Taxonomy" id="2341083"/>
    <lineage>
        <taxon>Bacteria</taxon>
        <taxon>Bacillati</taxon>
        <taxon>Actinomycetota</taxon>
        <taxon>Actinomycetes</taxon>
        <taxon>Mycobacteriales</taxon>
        <taxon>Mycobacteriaceae</taxon>
        <taxon>Mycobacterium</taxon>
    </lineage>
</organism>
<name>A0A498QIQ4_9MYCO</name>
<feature type="domain" description="Outer membrane channel protein CpnT-like N-terminal" evidence="3">
    <location>
        <begin position="132"/>
        <end position="231"/>
    </location>
</feature>
<protein>
    <submittedName>
        <fullName evidence="4">Outer membrane channel protein CpnT</fullName>
    </submittedName>
</protein>
<feature type="region of interest" description="Disordered" evidence="1">
    <location>
        <begin position="443"/>
        <end position="673"/>
    </location>
</feature>